<dbReference type="InterPro" id="IPR006671">
    <property type="entry name" value="Cyclin_N"/>
</dbReference>
<dbReference type="OMA" id="EEGIASC"/>
<dbReference type="OrthoDB" id="62at2759"/>
<organism evidence="5">
    <name type="scientific">Micromonas pusilla (strain CCMP1545)</name>
    <name type="common">Picoplanktonic green alga</name>
    <dbReference type="NCBI Taxonomy" id="564608"/>
    <lineage>
        <taxon>Eukaryota</taxon>
        <taxon>Viridiplantae</taxon>
        <taxon>Chlorophyta</taxon>
        <taxon>Mamiellophyceae</taxon>
        <taxon>Mamiellales</taxon>
        <taxon>Mamiellaceae</taxon>
        <taxon>Micromonas</taxon>
    </lineage>
</organism>
<dbReference type="eggNOG" id="KOG0656">
    <property type="taxonomic scope" value="Eukaryota"/>
</dbReference>
<dbReference type="Pfam" id="PF00134">
    <property type="entry name" value="Cyclin_N"/>
    <property type="match status" value="1"/>
</dbReference>
<dbReference type="RefSeq" id="XP_003062820.1">
    <property type="nucleotide sequence ID" value="XM_003062774.1"/>
</dbReference>
<evidence type="ECO:0000313" key="5">
    <source>
        <dbReference type="Proteomes" id="UP000001876"/>
    </source>
</evidence>
<evidence type="ECO:0000259" key="3">
    <source>
        <dbReference type="Pfam" id="PF00134"/>
    </source>
</evidence>
<dbReference type="GeneID" id="9688260"/>
<name>C1N4N1_MICPC</name>
<evidence type="ECO:0000256" key="1">
    <source>
        <dbReference type="ARBA" id="ARBA00022618"/>
    </source>
</evidence>
<dbReference type="Proteomes" id="UP000001876">
    <property type="component" value="Unassembled WGS sequence"/>
</dbReference>
<keyword evidence="1" id="KW-0132">Cell division</keyword>
<evidence type="ECO:0000313" key="4">
    <source>
        <dbReference type="EMBL" id="EEH52759.1"/>
    </source>
</evidence>
<dbReference type="InterPro" id="IPR036915">
    <property type="entry name" value="Cyclin-like_sf"/>
</dbReference>
<evidence type="ECO:0000256" key="2">
    <source>
        <dbReference type="ARBA" id="ARBA00023306"/>
    </source>
</evidence>
<gene>
    <name evidence="4" type="ORF">MICPUCDRAFT_52621</name>
</gene>
<dbReference type="GO" id="GO:0051301">
    <property type="term" value="P:cell division"/>
    <property type="evidence" value="ECO:0007669"/>
    <property type="project" value="UniProtKB-KW"/>
</dbReference>
<dbReference type="InterPro" id="IPR039361">
    <property type="entry name" value="Cyclin"/>
</dbReference>
<feature type="domain" description="Cyclin N-terminal" evidence="3">
    <location>
        <begin position="76"/>
        <end position="180"/>
    </location>
</feature>
<keyword evidence="5" id="KW-1185">Reference proteome</keyword>
<dbReference type="PANTHER" id="PTHR10177">
    <property type="entry name" value="CYCLINS"/>
    <property type="match status" value="1"/>
</dbReference>
<sequence length="232" mass="25825">MHRAPRTDRGAVPPPASATATAATLAERAAIAARDYPAFAALRASSVDEVRGVLAEEGRQFLETLASRRTLCDAVAQLRGILVEGIVKNQLIFGLDCTTTSLACRYLDRFLGANRFDVHLSDGWIFHLVANACVTVAVKFSESTRYDADVMQRHVDIAFDRACVLKMESLVLRELGWKLNDVVPCAYVPRFLTILGYRPGASDGDHLRLCSRRVLFSHWFPYDRVRVVNFIP</sequence>
<protein>
    <submittedName>
        <fullName evidence="4">Predicted protein</fullName>
    </submittedName>
</protein>
<accession>C1N4N1</accession>
<reference evidence="4 5" key="1">
    <citation type="journal article" date="2009" name="Science">
        <title>Green evolution and dynamic adaptations revealed by genomes of the marine picoeukaryotes Micromonas.</title>
        <authorList>
            <person name="Worden A.Z."/>
            <person name="Lee J.H."/>
            <person name="Mock T."/>
            <person name="Rouze P."/>
            <person name="Simmons M.P."/>
            <person name="Aerts A.L."/>
            <person name="Allen A.E."/>
            <person name="Cuvelier M.L."/>
            <person name="Derelle E."/>
            <person name="Everett M.V."/>
            <person name="Foulon E."/>
            <person name="Grimwood J."/>
            <person name="Gundlach H."/>
            <person name="Henrissat B."/>
            <person name="Napoli C."/>
            <person name="McDonald S.M."/>
            <person name="Parker M.S."/>
            <person name="Rombauts S."/>
            <person name="Salamov A."/>
            <person name="Von Dassow P."/>
            <person name="Badger J.H."/>
            <person name="Coutinho P.M."/>
            <person name="Demir E."/>
            <person name="Dubchak I."/>
            <person name="Gentemann C."/>
            <person name="Eikrem W."/>
            <person name="Gready J.E."/>
            <person name="John U."/>
            <person name="Lanier W."/>
            <person name="Lindquist E.A."/>
            <person name="Lucas S."/>
            <person name="Mayer K.F."/>
            <person name="Moreau H."/>
            <person name="Not F."/>
            <person name="Otillar R."/>
            <person name="Panaud O."/>
            <person name="Pangilinan J."/>
            <person name="Paulsen I."/>
            <person name="Piegu B."/>
            <person name="Poliakov A."/>
            <person name="Robbens S."/>
            <person name="Schmutz J."/>
            <person name="Toulza E."/>
            <person name="Wyss T."/>
            <person name="Zelensky A."/>
            <person name="Zhou K."/>
            <person name="Armbrust E.V."/>
            <person name="Bhattacharya D."/>
            <person name="Goodenough U.W."/>
            <person name="Van de Peer Y."/>
            <person name="Grigoriev I.V."/>
        </authorList>
    </citation>
    <scope>NUCLEOTIDE SEQUENCE [LARGE SCALE GENOMIC DNA]</scope>
    <source>
        <strain evidence="4 5">CCMP1545</strain>
    </source>
</reference>
<dbReference type="AlphaFoldDB" id="C1N4N1"/>
<dbReference type="EMBL" id="GG663747">
    <property type="protein sequence ID" value="EEH52759.1"/>
    <property type="molecule type" value="Genomic_DNA"/>
</dbReference>
<proteinExistence type="predicted"/>
<keyword evidence="2" id="KW-0131">Cell cycle</keyword>
<dbReference type="STRING" id="564608.C1N4N1"/>
<dbReference type="Gene3D" id="1.10.472.10">
    <property type="entry name" value="Cyclin-like"/>
    <property type="match status" value="2"/>
</dbReference>
<dbReference type="SUPFAM" id="SSF47954">
    <property type="entry name" value="Cyclin-like"/>
    <property type="match status" value="1"/>
</dbReference>
<dbReference type="KEGG" id="mpp:MICPUCDRAFT_52621"/>